<keyword evidence="3" id="KW-1185">Reference proteome</keyword>
<name>A0ABU1MN57_9SPHN</name>
<dbReference type="PROSITE" id="PS51318">
    <property type="entry name" value="TAT"/>
    <property type="match status" value="1"/>
</dbReference>
<feature type="chain" id="PRO_5046785218" evidence="1">
    <location>
        <begin position="33"/>
        <end position="122"/>
    </location>
</feature>
<organism evidence="2 3">
    <name type="scientific">Novosphingobium capsulatum</name>
    <dbReference type="NCBI Taxonomy" id="13688"/>
    <lineage>
        <taxon>Bacteria</taxon>
        <taxon>Pseudomonadati</taxon>
        <taxon>Pseudomonadota</taxon>
        <taxon>Alphaproteobacteria</taxon>
        <taxon>Sphingomonadales</taxon>
        <taxon>Sphingomonadaceae</taxon>
        <taxon>Novosphingobium</taxon>
    </lineage>
</organism>
<keyword evidence="1" id="KW-0732">Signal</keyword>
<sequence>MAKHRITANRRTVLSSFAAIGAAAALPVAAMAQPATPRTAWDAAMAEYVAAKAAMDAADPIGDDAAVGRFIKAEKAILDTRTPDMRAFRWKVERMRDISETSVIDEDDFDRLLADLRLLGDA</sequence>
<reference evidence="2 3" key="1">
    <citation type="submission" date="2023-07" db="EMBL/GenBank/DDBJ databases">
        <title>Sorghum-associated microbial communities from plants grown in Nebraska, USA.</title>
        <authorList>
            <person name="Schachtman D."/>
        </authorList>
    </citation>
    <scope>NUCLEOTIDE SEQUENCE [LARGE SCALE GENOMIC DNA]</scope>
    <source>
        <strain evidence="2 3">DS1027</strain>
    </source>
</reference>
<evidence type="ECO:0000313" key="3">
    <source>
        <dbReference type="Proteomes" id="UP001184150"/>
    </source>
</evidence>
<protein>
    <submittedName>
        <fullName evidence="2">Uncharacterized protein</fullName>
    </submittedName>
</protein>
<comment type="caution">
    <text evidence="2">The sequence shown here is derived from an EMBL/GenBank/DDBJ whole genome shotgun (WGS) entry which is preliminary data.</text>
</comment>
<feature type="signal peptide" evidence="1">
    <location>
        <begin position="1"/>
        <end position="32"/>
    </location>
</feature>
<dbReference type="InterPro" id="IPR006311">
    <property type="entry name" value="TAT_signal"/>
</dbReference>
<evidence type="ECO:0000313" key="2">
    <source>
        <dbReference type="EMBL" id="MDR6511457.1"/>
    </source>
</evidence>
<dbReference type="EMBL" id="JAVDRD010000005">
    <property type="protein sequence ID" value="MDR6511457.1"/>
    <property type="molecule type" value="Genomic_DNA"/>
</dbReference>
<accession>A0ABU1MN57</accession>
<proteinExistence type="predicted"/>
<evidence type="ECO:0000256" key="1">
    <source>
        <dbReference type="SAM" id="SignalP"/>
    </source>
</evidence>
<gene>
    <name evidence="2" type="ORF">J2792_002329</name>
</gene>
<dbReference type="RefSeq" id="WP_309805324.1">
    <property type="nucleotide sequence ID" value="NZ_JAVDRD010000005.1"/>
</dbReference>
<dbReference type="Proteomes" id="UP001184150">
    <property type="component" value="Unassembled WGS sequence"/>
</dbReference>